<dbReference type="InterPro" id="IPR035992">
    <property type="entry name" value="Ricin_B-like_lectins"/>
</dbReference>
<dbReference type="EMBL" id="AZHE01000007">
    <property type="protein sequence ID" value="KHN98373.1"/>
    <property type="molecule type" value="Genomic_DNA"/>
</dbReference>
<evidence type="ECO:0000256" key="10">
    <source>
        <dbReference type="ARBA" id="ARBA00023180"/>
    </source>
</evidence>
<dbReference type="PRINTS" id="PR00740">
    <property type="entry name" value="GLHYDRLASE27"/>
</dbReference>
<dbReference type="GO" id="GO:0005576">
    <property type="term" value="C:extracellular region"/>
    <property type="evidence" value="ECO:0007669"/>
    <property type="project" value="UniProtKB-SubCell"/>
</dbReference>
<dbReference type="CDD" id="cd14792">
    <property type="entry name" value="GH27"/>
    <property type="match status" value="1"/>
</dbReference>
<sequence length="541" mass="60557">MKARAAVAFASLAASSWAMNREPPPIFFNQPPMGFNSWARYTTNVNETLLVETANSMARNGLLQAGYNRINLDEGWSLPERGINGSLVADPDKFPTGLKWLTEYLNMTGFISGIHADAGSMTCGKNPGSFNYEKRDVDDFMDQGFYYVKLDGCNMRDDTEETYHDIFNRWPKVIRQASVDRKETAIMALSSSAPAYFAYRRNLTDWYRAVAWASEYSQLARHSADVATYGDGSAWKSIMHSFDQSLRLGHFQRPGFYLDPDVLLPDHPSLSLEERKTQFALWCSMSSPLLFSADVPRLDPDTLAFLTNKDLIAADQDDLAQPATLVSRDSNWDVLAKNLENEERLITVFNRGDTFASLNVSWFRTGITPKLTGNGNVRVTDLWTGEVSFLPVYLRFLNVTNVPPHGTAVYRLRSASVITPTGHIYNANTFNCLTDDPSGYVRWAVCNGYDSQVWRVRSDGHIYSLLRPRDCLVELEGTVVTRKNSCHHHPWTYKTSGNLVNNVSGKCLTEGADGSVTTEGCGYLLNEQIFVLPAGIELGGW</sequence>
<dbReference type="GO" id="GO:0030246">
    <property type="term" value="F:carbohydrate binding"/>
    <property type="evidence" value="ECO:0007669"/>
    <property type="project" value="UniProtKB-KW"/>
</dbReference>
<evidence type="ECO:0000256" key="5">
    <source>
        <dbReference type="ARBA" id="ARBA00012755"/>
    </source>
</evidence>
<comment type="similarity">
    <text evidence="4 12">Belongs to the glycosyl hydrolase 27 family.</text>
</comment>
<comment type="catalytic activity">
    <reaction evidence="1 12">
        <text>Hydrolysis of terminal, non-reducing alpha-D-galactose residues in alpha-D-galactosides, including galactose oligosaccharides, galactomannans and galactolipids.</text>
        <dbReference type="EC" id="3.2.1.22"/>
    </reaction>
</comment>
<organism evidence="15 16">
    <name type="scientific">Metarhizium album (strain ARSEF 1941)</name>
    <dbReference type="NCBI Taxonomy" id="1081103"/>
    <lineage>
        <taxon>Eukaryota</taxon>
        <taxon>Fungi</taxon>
        <taxon>Dikarya</taxon>
        <taxon>Ascomycota</taxon>
        <taxon>Pezizomycotina</taxon>
        <taxon>Sordariomycetes</taxon>
        <taxon>Hypocreomycetidae</taxon>
        <taxon>Hypocreales</taxon>
        <taxon>Clavicipitaceae</taxon>
        <taxon>Metarhizium</taxon>
    </lineage>
</organism>
<evidence type="ECO:0000256" key="12">
    <source>
        <dbReference type="RuleBase" id="RU361168"/>
    </source>
</evidence>
<keyword evidence="16" id="KW-1185">Reference proteome</keyword>
<evidence type="ECO:0000256" key="11">
    <source>
        <dbReference type="ARBA" id="ARBA00023295"/>
    </source>
</evidence>
<proteinExistence type="inferred from homology"/>
<keyword evidence="9 12" id="KW-0378">Hydrolase</keyword>
<name>A0A0B2WWE3_METAS</name>
<dbReference type="STRING" id="1081103.A0A0B2WWE3"/>
<evidence type="ECO:0000313" key="16">
    <source>
        <dbReference type="Proteomes" id="UP000030816"/>
    </source>
</evidence>
<evidence type="ECO:0000256" key="7">
    <source>
        <dbReference type="ARBA" id="ARBA00022729"/>
    </source>
</evidence>
<keyword evidence="10" id="KW-0325">Glycoprotein</keyword>
<dbReference type="Pfam" id="PF16499">
    <property type="entry name" value="Melibiase_2"/>
    <property type="match status" value="1"/>
</dbReference>
<dbReference type="InterPro" id="IPR013780">
    <property type="entry name" value="Glyco_hydro_b"/>
</dbReference>
<dbReference type="RefSeq" id="XP_040679439.1">
    <property type="nucleotide sequence ID" value="XM_040822296.1"/>
</dbReference>
<dbReference type="Proteomes" id="UP000030816">
    <property type="component" value="Unassembled WGS sequence"/>
</dbReference>
<keyword evidence="11 12" id="KW-0326">Glycosidase</keyword>
<dbReference type="Gene3D" id="2.80.10.50">
    <property type="match status" value="1"/>
</dbReference>
<feature type="domain" description="Alpha galactosidase C-terminal" evidence="14">
    <location>
        <begin position="330"/>
        <end position="412"/>
    </location>
</feature>
<evidence type="ECO:0000256" key="1">
    <source>
        <dbReference type="ARBA" id="ARBA00001255"/>
    </source>
</evidence>
<dbReference type="SUPFAM" id="SSF51011">
    <property type="entry name" value="Glycosyl hydrolase domain"/>
    <property type="match status" value="1"/>
</dbReference>
<dbReference type="InterPro" id="IPR000772">
    <property type="entry name" value="Ricin_B_lectin"/>
</dbReference>
<dbReference type="GeneID" id="63737952"/>
<evidence type="ECO:0000259" key="13">
    <source>
        <dbReference type="Pfam" id="PF00652"/>
    </source>
</evidence>
<dbReference type="GO" id="GO:0005975">
    <property type="term" value="P:carbohydrate metabolic process"/>
    <property type="evidence" value="ECO:0007669"/>
    <property type="project" value="InterPro"/>
</dbReference>
<evidence type="ECO:0000313" key="15">
    <source>
        <dbReference type="EMBL" id="KHN98373.1"/>
    </source>
</evidence>
<comment type="caution">
    <text evidence="15">The sequence shown here is derived from an EMBL/GenBank/DDBJ whole genome shotgun (WGS) entry which is preliminary data.</text>
</comment>
<dbReference type="Pfam" id="PF00652">
    <property type="entry name" value="Ricin_B_lectin"/>
    <property type="match status" value="1"/>
</dbReference>
<feature type="domain" description="Ricin B lectin" evidence="13">
    <location>
        <begin position="421"/>
        <end position="514"/>
    </location>
</feature>
<dbReference type="SUPFAM" id="SSF50370">
    <property type="entry name" value="Ricin B-like lectins"/>
    <property type="match status" value="1"/>
</dbReference>
<reference evidence="15 16" key="1">
    <citation type="journal article" date="2014" name="Proc. Natl. Acad. Sci. U.S.A.">
        <title>Trajectory and genomic determinants of fungal-pathogen speciation and host adaptation.</title>
        <authorList>
            <person name="Hu X."/>
            <person name="Xiao G."/>
            <person name="Zheng P."/>
            <person name="Shang Y."/>
            <person name="Su Y."/>
            <person name="Zhang X."/>
            <person name="Liu X."/>
            <person name="Zhan S."/>
            <person name="St Leger R.J."/>
            <person name="Wang C."/>
        </authorList>
    </citation>
    <scope>NUCLEOTIDE SEQUENCE [LARGE SCALE GENOMIC DNA]</scope>
    <source>
        <strain evidence="15 16">ARSEF 1941</strain>
    </source>
</reference>
<dbReference type="Gene3D" id="3.20.20.70">
    <property type="entry name" value="Aldolase class I"/>
    <property type="match status" value="1"/>
</dbReference>
<dbReference type="Gene3D" id="2.60.40.1180">
    <property type="entry name" value="Golgi alpha-mannosidase II"/>
    <property type="match status" value="1"/>
</dbReference>
<evidence type="ECO:0000256" key="3">
    <source>
        <dbReference type="ARBA" id="ARBA00004613"/>
    </source>
</evidence>
<dbReference type="PANTHER" id="PTHR11452:SF91">
    <property type="entry name" value="ALPHA-GALACTOSIDASE A-RELATED"/>
    <property type="match status" value="1"/>
</dbReference>
<evidence type="ECO:0000256" key="9">
    <source>
        <dbReference type="ARBA" id="ARBA00022801"/>
    </source>
</evidence>
<evidence type="ECO:0000256" key="8">
    <source>
        <dbReference type="ARBA" id="ARBA00022734"/>
    </source>
</evidence>
<keyword evidence="6" id="KW-0964">Secreted</keyword>
<dbReference type="GO" id="GO:0004557">
    <property type="term" value="F:alpha-galactosidase activity"/>
    <property type="evidence" value="ECO:0007669"/>
    <property type="project" value="UniProtKB-EC"/>
</dbReference>
<dbReference type="InterPro" id="IPR041233">
    <property type="entry name" value="Melibiase_C"/>
</dbReference>
<dbReference type="OrthoDB" id="5795902at2759"/>
<dbReference type="AlphaFoldDB" id="A0A0B2WWE3"/>
<dbReference type="CDD" id="cd23425">
    <property type="entry name" value="beta-trefoil_Ricin_AglA"/>
    <property type="match status" value="1"/>
</dbReference>
<dbReference type="Pfam" id="PF17801">
    <property type="entry name" value="Melibiase_C"/>
    <property type="match status" value="1"/>
</dbReference>
<keyword evidence="12" id="KW-1015">Disulfide bond</keyword>
<dbReference type="PANTHER" id="PTHR11452">
    <property type="entry name" value="ALPHA-GALACTOSIDASE/ALPHA-N-ACETYLGALACTOSAMINIDASE"/>
    <property type="match status" value="1"/>
</dbReference>
<gene>
    <name evidence="15" type="ORF">MAM_03497</name>
</gene>
<dbReference type="EC" id="3.2.1.22" evidence="5 12"/>
<keyword evidence="7" id="KW-0732">Signal</keyword>
<evidence type="ECO:0000256" key="4">
    <source>
        <dbReference type="ARBA" id="ARBA00009743"/>
    </source>
</evidence>
<protein>
    <recommendedName>
        <fullName evidence="5 12">Alpha-galactosidase</fullName>
        <ecNumber evidence="5 12">3.2.1.22</ecNumber>
    </recommendedName>
    <alternativeName>
        <fullName evidence="12">Melibiase</fullName>
    </alternativeName>
</protein>
<keyword evidence="8" id="KW-0430">Lectin</keyword>
<evidence type="ECO:0000256" key="2">
    <source>
        <dbReference type="ARBA" id="ARBA00003969"/>
    </source>
</evidence>
<dbReference type="InterPro" id="IPR013785">
    <property type="entry name" value="Aldolase_TIM"/>
</dbReference>
<comment type="function">
    <text evidence="2">Hydrolyzes a variety of simple alpha-D-galactoside as well as more complex molecules such as oligosaccharides and polysaccharides.</text>
</comment>
<dbReference type="InterPro" id="IPR017853">
    <property type="entry name" value="GH"/>
</dbReference>
<comment type="subcellular location">
    <subcellularLocation>
        <location evidence="3">Secreted</location>
    </subcellularLocation>
</comment>
<evidence type="ECO:0000256" key="6">
    <source>
        <dbReference type="ARBA" id="ARBA00022525"/>
    </source>
</evidence>
<evidence type="ECO:0000259" key="14">
    <source>
        <dbReference type="Pfam" id="PF17801"/>
    </source>
</evidence>
<dbReference type="InterPro" id="IPR002241">
    <property type="entry name" value="Glyco_hydro_27"/>
</dbReference>
<dbReference type="SUPFAM" id="SSF51445">
    <property type="entry name" value="(Trans)glycosidases"/>
    <property type="match status" value="1"/>
</dbReference>
<dbReference type="HOGENOM" id="CLU_013093_3_3_1"/>
<accession>A0A0B2WWE3</accession>